<keyword evidence="2" id="KW-0378">Hydrolase</keyword>
<evidence type="ECO:0000256" key="4">
    <source>
        <dbReference type="PIRSR" id="PIRSR001220-2"/>
    </source>
</evidence>
<feature type="binding site" evidence="4">
    <location>
        <begin position="94"/>
        <end position="95"/>
    </location>
    <ligand>
        <name>substrate</name>
    </ligand>
</feature>
<dbReference type="SMART" id="SM00870">
    <property type="entry name" value="Asparaginase"/>
    <property type="match status" value="1"/>
</dbReference>
<dbReference type="InterPro" id="IPR027473">
    <property type="entry name" value="L-asparaginase_C"/>
</dbReference>
<dbReference type="PANTHER" id="PTHR11707:SF28">
    <property type="entry name" value="60 KDA LYSOPHOSPHOLIPASE"/>
    <property type="match status" value="1"/>
</dbReference>
<dbReference type="Proteomes" id="UP000254337">
    <property type="component" value="Chromosome"/>
</dbReference>
<evidence type="ECO:0000256" key="2">
    <source>
        <dbReference type="ARBA" id="ARBA00022801"/>
    </source>
</evidence>
<dbReference type="PROSITE" id="PS51732">
    <property type="entry name" value="ASN_GLN_ASE_3"/>
    <property type="match status" value="1"/>
</dbReference>
<dbReference type="EMBL" id="CP029462">
    <property type="protein sequence ID" value="AXL20624.1"/>
    <property type="molecule type" value="Genomic_DNA"/>
</dbReference>
<dbReference type="NCBIfam" id="TIGR00520">
    <property type="entry name" value="asnASE_II"/>
    <property type="match status" value="1"/>
</dbReference>
<dbReference type="Pfam" id="PF17763">
    <property type="entry name" value="Asparaginase_C"/>
    <property type="match status" value="1"/>
</dbReference>
<dbReference type="PIRSF" id="PIRSF500176">
    <property type="entry name" value="L_ASNase"/>
    <property type="match status" value="1"/>
</dbReference>
<evidence type="ECO:0000256" key="3">
    <source>
        <dbReference type="PIRSR" id="PIRSR001220-1"/>
    </source>
</evidence>
<dbReference type="PIRSF" id="PIRSF001220">
    <property type="entry name" value="L-ASNase_gatD"/>
    <property type="match status" value="1"/>
</dbReference>
<sequence>MALPNIYIVACGGTIAGKAATEEDLTGYTAGAATIDEVLQAVPAVHQYARIRGEQFCSIDSSDMSEGLWLALAARVQELAGRDDVDGIVVTHGTDTMEETAYFLNLAVHTEKPVVFVGSMRPATAISADGPLNLLEAVQAAAQAETGRYGVVIVMNGTICSARFVEKTDTTHVDTFKSRQLGYIGLMQDGMPMFYQAPLRRHTYESGLSCSGCAALPTVVVAYAYVGMERWIESLVPQGVCGLVLAGFGHGRMPGAVWQSLQKAMKEGLVVVRASRTLGGAVTPVAEYEGTICADTLTPQKAKILLQLALLKTRDIHEIEEAFREY</sequence>
<dbReference type="Gene3D" id="3.40.50.1170">
    <property type="entry name" value="L-asparaginase, N-terminal domain"/>
    <property type="match status" value="1"/>
</dbReference>
<dbReference type="PRINTS" id="PR00139">
    <property type="entry name" value="ASNGLNASE"/>
</dbReference>
<feature type="domain" description="L-asparaginase N-terminal" evidence="7">
    <location>
        <begin position="5"/>
        <end position="197"/>
    </location>
</feature>
<dbReference type="InterPro" id="IPR006034">
    <property type="entry name" value="Asparaginase/glutaminase-like"/>
</dbReference>
<dbReference type="PANTHER" id="PTHR11707">
    <property type="entry name" value="L-ASPARAGINASE"/>
    <property type="match status" value="1"/>
</dbReference>
<dbReference type="InterPro" id="IPR040919">
    <property type="entry name" value="Asparaginase_C"/>
</dbReference>
<dbReference type="InterPro" id="IPR027475">
    <property type="entry name" value="Asparaginase/glutaminase_AS2"/>
</dbReference>
<comment type="similarity">
    <text evidence="1 6">Belongs to the asparaginase 1 family.</text>
</comment>
<dbReference type="InterPro" id="IPR036152">
    <property type="entry name" value="Asp/glu_Ase-like_sf"/>
</dbReference>
<evidence type="ECO:0000256" key="5">
    <source>
        <dbReference type="PROSITE-ProRule" id="PRU10100"/>
    </source>
</evidence>
<feature type="binding site" evidence="4">
    <location>
        <position position="61"/>
    </location>
    <ligand>
        <name>substrate</name>
    </ligand>
</feature>
<dbReference type="RefSeq" id="WP_107196442.1">
    <property type="nucleotide sequence ID" value="NZ_CP029462.1"/>
</dbReference>
<dbReference type="InterPro" id="IPR027474">
    <property type="entry name" value="L-asparaginase_N"/>
</dbReference>
<dbReference type="SUPFAM" id="SSF53774">
    <property type="entry name" value="Glutaminase/Asparaginase"/>
    <property type="match status" value="1"/>
</dbReference>
<proteinExistence type="inferred from homology"/>
<protein>
    <submittedName>
        <fullName evidence="9">Asparaginase</fullName>
    </submittedName>
</protein>
<evidence type="ECO:0000313" key="9">
    <source>
        <dbReference type="EMBL" id="AXL20624.1"/>
    </source>
</evidence>
<dbReference type="AlphaFoldDB" id="A0A346AXN1"/>
<dbReference type="PROSITE" id="PS00917">
    <property type="entry name" value="ASN_GLN_ASE_2"/>
    <property type="match status" value="1"/>
</dbReference>
<dbReference type="InterPro" id="IPR037152">
    <property type="entry name" value="L-asparaginase_N_sf"/>
</dbReference>
<feature type="domain" description="Asparaginase/glutaminase C-terminal" evidence="8">
    <location>
        <begin position="219"/>
        <end position="323"/>
    </location>
</feature>
<reference evidence="9 10" key="1">
    <citation type="submission" date="2018-05" db="EMBL/GenBank/DDBJ databases">
        <title>Complete genome sequence of Megasphaera sp. AJH120T, isolated from the ceca of a chicken.</title>
        <authorList>
            <person name="Maki J."/>
            <person name="Looft T."/>
        </authorList>
    </citation>
    <scope>NUCLEOTIDE SEQUENCE [LARGE SCALE GENOMIC DNA]</scope>
    <source>
        <strain evidence="9 10">AJH120</strain>
    </source>
</reference>
<dbReference type="KEGG" id="meg:DKB62_03010"/>
<feature type="active site" evidence="5">
    <location>
        <position position="94"/>
    </location>
</feature>
<dbReference type="FunFam" id="3.40.50.1170:FF:000001">
    <property type="entry name" value="L-asparaginase 2"/>
    <property type="match status" value="1"/>
</dbReference>
<name>A0A346AXN1_9FIRM</name>
<organism evidence="9 10">
    <name type="scientific">Megasphaera stantonii</name>
    <dbReference type="NCBI Taxonomy" id="2144175"/>
    <lineage>
        <taxon>Bacteria</taxon>
        <taxon>Bacillati</taxon>
        <taxon>Bacillota</taxon>
        <taxon>Negativicutes</taxon>
        <taxon>Veillonellales</taxon>
        <taxon>Veillonellaceae</taxon>
        <taxon>Megasphaera</taxon>
    </lineage>
</organism>
<feature type="active site" description="O-isoaspartyl threonine intermediate" evidence="3">
    <location>
        <position position="14"/>
    </location>
</feature>
<dbReference type="Pfam" id="PF00710">
    <property type="entry name" value="Asparaginase"/>
    <property type="match status" value="1"/>
</dbReference>
<dbReference type="InterPro" id="IPR004550">
    <property type="entry name" value="AsnASE_II"/>
</dbReference>
<evidence type="ECO:0000259" key="7">
    <source>
        <dbReference type="Pfam" id="PF00710"/>
    </source>
</evidence>
<evidence type="ECO:0000313" key="10">
    <source>
        <dbReference type="Proteomes" id="UP000254337"/>
    </source>
</evidence>
<dbReference type="GO" id="GO:0006528">
    <property type="term" value="P:asparagine metabolic process"/>
    <property type="evidence" value="ECO:0007669"/>
    <property type="project" value="InterPro"/>
</dbReference>
<evidence type="ECO:0000259" key="8">
    <source>
        <dbReference type="Pfam" id="PF17763"/>
    </source>
</evidence>
<keyword evidence="10" id="KW-1185">Reference proteome</keyword>
<evidence type="ECO:0000256" key="1">
    <source>
        <dbReference type="ARBA" id="ARBA00010518"/>
    </source>
</evidence>
<accession>A0A346AXN1</accession>
<dbReference type="OrthoDB" id="9788068at2"/>
<evidence type="ECO:0000256" key="6">
    <source>
        <dbReference type="RuleBase" id="RU004456"/>
    </source>
</evidence>
<dbReference type="GO" id="GO:0004067">
    <property type="term" value="F:asparaginase activity"/>
    <property type="evidence" value="ECO:0007669"/>
    <property type="project" value="UniProtKB-UniRule"/>
</dbReference>
<dbReference type="Gene3D" id="3.40.50.40">
    <property type="match status" value="1"/>
</dbReference>
<gene>
    <name evidence="9" type="ORF">DKB62_03010</name>
</gene>
<dbReference type="CDD" id="cd08964">
    <property type="entry name" value="L-asparaginase_II"/>
    <property type="match status" value="1"/>
</dbReference>